<accession>A0A6G0U1Z5</accession>
<reference evidence="1 2" key="1">
    <citation type="submission" date="2019-08" db="EMBL/GenBank/DDBJ databases">
        <title>The genome of the soybean aphid Biotype 1, its phylome, world population structure and adaptation to the North American continent.</title>
        <authorList>
            <person name="Giordano R."/>
            <person name="Donthu R.K."/>
            <person name="Hernandez A.G."/>
            <person name="Wright C.L."/>
            <person name="Zimin A.V."/>
        </authorList>
    </citation>
    <scope>NUCLEOTIDE SEQUENCE [LARGE SCALE GENOMIC DNA]</scope>
    <source>
        <tissue evidence="1">Whole aphids</tissue>
    </source>
</reference>
<keyword evidence="2" id="KW-1185">Reference proteome</keyword>
<gene>
    <name evidence="1" type="ORF">AGLY_002898</name>
</gene>
<comment type="caution">
    <text evidence="1">The sequence shown here is derived from an EMBL/GenBank/DDBJ whole genome shotgun (WGS) entry which is preliminary data.</text>
</comment>
<organism evidence="1 2">
    <name type="scientific">Aphis glycines</name>
    <name type="common">Soybean aphid</name>
    <dbReference type="NCBI Taxonomy" id="307491"/>
    <lineage>
        <taxon>Eukaryota</taxon>
        <taxon>Metazoa</taxon>
        <taxon>Ecdysozoa</taxon>
        <taxon>Arthropoda</taxon>
        <taxon>Hexapoda</taxon>
        <taxon>Insecta</taxon>
        <taxon>Pterygota</taxon>
        <taxon>Neoptera</taxon>
        <taxon>Paraneoptera</taxon>
        <taxon>Hemiptera</taxon>
        <taxon>Sternorrhyncha</taxon>
        <taxon>Aphidomorpha</taxon>
        <taxon>Aphidoidea</taxon>
        <taxon>Aphididae</taxon>
        <taxon>Aphidini</taxon>
        <taxon>Aphis</taxon>
        <taxon>Aphis</taxon>
    </lineage>
</organism>
<evidence type="ECO:0000313" key="1">
    <source>
        <dbReference type="EMBL" id="KAE9542987.1"/>
    </source>
</evidence>
<dbReference type="EMBL" id="VYZN01000009">
    <property type="protein sequence ID" value="KAE9542987.1"/>
    <property type="molecule type" value="Genomic_DNA"/>
</dbReference>
<dbReference type="AlphaFoldDB" id="A0A6G0U1Z5"/>
<sequence length="247" mass="29257">MHMTCLLCKNQCHSEYFSKSKLYSEIVSERMFLYVSLFFLSPLWQQKTENEPFLMTPFSCCFPTFIIKSDNIIIVNYQLLPYFIVTCSNVINHGHVTIKFRYVVPLTFRFHKVNTKKVLSKNIKPPWYLRLITVCMFQVFTTNKIFLIGQPTSFIIIPLNKQNILKIKSCKENANLIVTVINTNIFMNFKLQNYLQIFAILTYSFLGYNYKRKFLLLTSITYQGYSLCHRKLSPKFEIEVLFQQVMT</sequence>
<evidence type="ECO:0000313" key="2">
    <source>
        <dbReference type="Proteomes" id="UP000475862"/>
    </source>
</evidence>
<name>A0A6G0U1Z5_APHGL</name>
<proteinExistence type="predicted"/>
<protein>
    <submittedName>
        <fullName evidence="1">Uncharacterized protein</fullName>
    </submittedName>
</protein>
<dbReference type="Proteomes" id="UP000475862">
    <property type="component" value="Unassembled WGS sequence"/>
</dbReference>